<organism evidence="4 5">
    <name type="scientific">Scytonema hofmannii FACHB-248</name>
    <dbReference type="NCBI Taxonomy" id="1842502"/>
    <lineage>
        <taxon>Bacteria</taxon>
        <taxon>Bacillati</taxon>
        <taxon>Cyanobacteriota</taxon>
        <taxon>Cyanophyceae</taxon>
        <taxon>Nostocales</taxon>
        <taxon>Scytonemataceae</taxon>
        <taxon>Scytonema</taxon>
    </lineage>
</organism>
<feature type="coiled-coil region" evidence="1">
    <location>
        <begin position="215"/>
        <end position="242"/>
    </location>
</feature>
<dbReference type="InterPro" id="IPR008538">
    <property type="entry name" value="Uma2"/>
</dbReference>
<comment type="caution">
    <text evidence="4">The sequence shown here is derived from an EMBL/GenBank/DDBJ whole genome shotgun (WGS) entry which is preliminary data.</text>
</comment>
<evidence type="ECO:0000259" key="3">
    <source>
        <dbReference type="Pfam" id="PF05685"/>
    </source>
</evidence>
<dbReference type="Pfam" id="PF05685">
    <property type="entry name" value="Uma2"/>
    <property type="match status" value="1"/>
</dbReference>
<evidence type="ECO:0000256" key="1">
    <source>
        <dbReference type="SAM" id="Coils"/>
    </source>
</evidence>
<keyword evidence="1" id="KW-0175">Coiled coil</keyword>
<dbReference type="GO" id="GO:0004519">
    <property type="term" value="F:endonuclease activity"/>
    <property type="evidence" value="ECO:0007669"/>
    <property type="project" value="UniProtKB-KW"/>
</dbReference>
<evidence type="ECO:0000256" key="2">
    <source>
        <dbReference type="SAM" id="MobiDB-lite"/>
    </source>
</evidence>
<protein>
    <submittedName>
        <fullName evidence="4">Uma2 family endonuclease</fullName>
    </submittedName>
</protein>
<dbReference type="RefSeq" id="WP_051503163.1">
    <property type="nucleotide sequence ID" value="NZ_JACJTA010000004.1"/>
</dbReference>
<dbReference type="Proteomes" id="UP000660380">
    <property type="component" value="Unassembled WGS sequence"/>
</dbReference>
<feature type="region of interest" description="Disordered" evidence="2">
    <location>
        <begin position="1"/>
        <end position="21"/>
    </location>
</feature>
<dbReference type="InterPro" id="IPR012296">
    <property type="entry name" value="Nuclease_put_TT1808"/>
</dbReference>
<dbReference type="InterPro" id="IPR011335">
    <property type="entry name" value="Restrct_endonuc-II-like"/>
</dbReference>
<name>A0ABR8GJQ1_9CYAN</name>
<reference evidence="4 5" key="1">
    <citation type="journal article" date="2020" name="ISME J.">
        <title>Comparative genomics reveals insights into cyanobacterial evolution and habitat adaptation.</title>
        <authorList>
            <person name="Chen M.Y."/>
            <person name="Teng W.K."/>
            <person name="Zhao L."/>
            <person name="Hu C.X."/>
            <person name="Zhou Y.K."/>
            <person name="Han B.P."/>
            <person name="Song L.R."/>
            <person name="Shu W.S."/>
        </authorList>
    </citation>
    <scope>NUCLEOTIDE SEQUENCE [LARGE SCALE GENOMIC DNA]</scope>
    <source>
        <strain evidence="4 5">FACHB-248</strain>
    </source>
</reference>
<dbReference type="EMBL" id="JACJTA010000004">
    <property type="protein sequence ID" value="MBD2603617.1"/>
    <property type="molecule type" value="Genomic_DNA"/>
</dbReference>
<keyword evidence="4" id="KW-0255">Endonuclease</keyword>
<evidence type="ECO:0000313" key="5">
    <source>
        <dbReference type="Proteomes" id="UP000660380"/>
    </source>
</evidence>
<dbReference type="PANTHER" id="PTHR33352:SF3">
    <property type="entry name" value="SLR1612 PROTEIN"/>
    <property type="match status" value="1"/>
</dbReference>
<proteinExistence type="predicted"/>
<evidence type="ECO:0000313" key="4">
    <source>
        <dbReference type="EMBL" id="MBD2603617.1"/>
    </source>
</evidence>
<dbReference type="PANTHER" id="PTHR33352">
    <property type="entry name" value="SLR1095 PROTEIN"/>
    <property type="match status" value="1"/>
</dbReference>
<gene>
    <name evidence="4" type="ORF">H6G81_03510</name>
</gene>
<keyword evidence="4" id="KW-0540">Nuclease</keyword>
<dbReference type="CDD" id="cd06260">
    <property type="entry name" value="DUF820-like"/>
    <property type="match status" value="1"/>
</dbReference>
<accession>A0ABR8GJQ1</accession>
<dbReference type="SUPFAM" id="SSF52980">
    <property type="entry name" value="Restriction endonuclease-like"/>
    <property type="match status" value="1"/>
</dbReference>
<dbReference type="Gene3D" id="3.90.1570.10">
    <property type="entry name" value="tt1808, chain A"/>
    <property type="match status" value="1"/>
</dbReference>
<sequence>MLDYNTPEYLPSSEELPCSDDTPVDNELQNLIPNLLKAILALIWQDRWDWFFGVDMGIYDRTGQIRRTPIIPDGFLSLGVPRRKNDPKGRLSYVLLEENNIAPILVLELVSQTYGKEYEEKINAYARLGVLYYVIYNPEYYQRDKHQPFEVYRLENGVYLLCSGEPVWMPEIGLGIGRGQGVHEGWQREWLYWFDEQGNRFPTPEEVAQQQSFRAQQERQQRELAEQQAAEMQALLQRYRDRFGELSE</sequence>
<keyword evidence="4" id="KW-0378">Hydrolase</keyword>
<feature type="domain" description="Putative restriction endonuclease" evidence="3">
    <location>
        <begin position="38"/>
        <end position="165"/>
    </location>
</feature>
<keyword evidence="5" id="KW-1185">Reference proteome</keyword>